<feature type="domain" description="G-protein coupled receptors family 1 profile" evidence="9">
    <location>
        <begin position="32"/>
        <end position="368"/>
    </location>
</feature>
<keyword evidence="5 8" id="KW-0472">Membrane</keyword>
<evidence type="ECO:0000313" key="11">
    <source>
        <dbReference type="Proteomes" id="UP000596742"/>
    </source>
</evidence>
<keyword evidence="7" id="KW-0807">Transducer</keyword>
<feature type="transmembrane region" description="Helical" evidence="8">
    <location>
        <begin position="90"/>
        <end position="111"/>
    </location>
</feature>
<feature type="transmembrane region" description="Helical" evidence="8">
    <location>
        <begin position="200"/>
        <end position="219"/>
    </location>
</feature>
<name>A0A8B6BWW4_MYTGA</name>
<protein>
    <recommendedName>
        <fullName evidence="9">G-protein coupled receptors family 1 profile domain-containing protein</fullName>
    </recommendedName>
</protein>
<evidence type="ECO:0000256" key="2">
    <source>
        <dbReference type="ARBA" id="ARBA00022692"/>
    </source>
</evidence>
<organism evidence="10 11">
    <name type="scientific">Mytilus galloprovincialis</name>
    <name type="common">Mediterranean mussel</name>
    <dbReference type="NCBI Taxonomy" id="29158"/>
    <lineage>
        <taxon>Eukaryota</taxon>
        <taxon>Metazoa</taxon>
        <taxon>Spiralia</taxon>
        <taxon>Lophotrochozoa</taxon>
        <taxon>Mollusca</taxon>
        <taxon>Bivalvia</taxon>
        <taxon>Autobranchia</taxon>
        <taxon>Pteriomorphia</taxon>
        <taxon>Mytilida</taxon>
        <taxon>Mytiloidea</taxon>
        <taxon>Mytilidae</taxon>
        <taxon>Mytilinae</taxon>
        <taxon>Mytilus</taxon>
    </lineage>
</organism>
<proteinExistence type="predicted"/>
<comment type="subcellular location">
    <subcellularLocation>
        <location evidence="1">Membrane</location>
        <topology evidence="1">Multi-pass membrane protein</topology>
    </subcellularLocation>
</comment>
<dbReference type="AlphaFoldDB" id="A0A8B6BWW4"/>
<keyword evidence="4" id="KW-0297">G-protein coupled receptor</keyword>
<feature type="transmembrane region" description="Helical" evidence="8">
    <location>
        <begin position="131"/>
        <end position="153"/>
    </location>
</feature>
<sequence>MKTLLSTDTDISTVLIPNTVLVVFGLLFSVLGNIIVMYIQWMKLKSSYNFRIFIPYLALSDLCSSIVCSAFSIYGNYHWVAWDSLYLCKIAWICVCLVQWTSISFLLVIAFQRYLKICRPYETVTPYKKIVTVLIVLAIILFESISTAVISGISEKHILNNTEHENSSQQNEALQPIHQCHLYADYEKEYSVFSYIDNSIRTILLLSFIFFYFMCGLQIHKLSKKVTKSTSNIKTAIYENTNLDGDTILPREIVNEITETLTTKSEPILFMTTSFLSLSNSSKDVREHNKSKDPRMTDVKCQKYRNINLMFSFITIIVIVTYTPRLIIMFLDNSDMHFLDNISGGRLLLLTSLYRLYLITYFVNPIVYSVMDKKFRSELIKLFRCVCCKMCRFFAK</sequence>
<evidence type="ECO:0000256" key="7">
    <source>
        <dbReference type="ARBA" id="ARBA00023224"/>
    </source>
</evidence>
<dbReference type="Pfam" id="PF00001">
    <property type="entry name" value="7tm_1"/>
    <property type="match status" value="1"/>
</dbReference>
<dbReference type="InterPro" id="IPR000276">
    <property type="entry name" value="GPCR_Rhodpsn"/>
</dbReference>
<dbReference type="CDD" id="cd00637">
    <property type="entry name" value="7tm_classA_rhodopsin-like"/>
    <property type="match status" value="1"/>
</dbReference>
<dbReference type="InterPro" id="IPR017452">
    <property type="entry name" value="GPCR_Rhodpsn_7TM"/>
</dbReference>
<evidence type="ECO:0000313" key="10">
    <source>
        <dbReference type="EMBL" id="VDH96453.1"/>
    </source>
</evidence>
<dbReference type="OrthoDB" id="10292517at2759"/>
<dbReference type="Proteomes" id="UP000596742">
    <property type="component" value="Unassembled WGS sequence"/>
</dbReference>
<evidence type="ECO:0000256" key="4">
    <source>
        <dbReference type="ARBA" id="ARBA00023040"/>
    </source>
</evidence>
<accession>A0A8B6BWW4</accession>
<feature type="transmembrane region" description="Helical" evidence="8">
    <location>
        <begin position="309"/>
        <end position="331"/>
    </location>
</feature>
<comment type="caution">
    <text evidence="10">The sequence shown here is derived from an EMBL/GenBank/DDBJ whole genome shotgun (WGS) entry which is preliminary data.</text>
</comment>
<evidence type="ECO:0000256" key="5">
    <source>
        <dbReference type="ARBA" id="ARBA00023136"/>
    </source>
</evidence>
<evidence type="ECO:0000256" key="8">
    <source>
        <dbReference type="SAM" id="Phobius"/>
    </source>
</evidence>
<dbReference type="PROSITE" id="PS50262">
    <property type="entry name" value="G_PROTEIN_RECEP_F1_2"/>
    <property type="match status" value="1"/>
</dbReference>
<feature type="transmembrane region" description="Helical" evidence="8">
    <location>
        <begin position="53"/>
        <end position="75"/>
    </location>
</feature>
<dbReference type="InterPro" id="IPR050125">
    <property type="entry name" value="GPCR_opsins"/>
</dbReference>
<dbReference type="PANTHER" id="PTHR24240">
    <property type="entry name" value="OPSIN"/>
    <property type="match status" value="1"/>
</dbReference>
<evidence type="ECO:0000256" key="6">
    <source>
        <dbReference type="ARBA" id="ARBA00023170"/>
    </source>
</evidence>
<dbReference type="GO" id="GO:0004930">
    <property type="term" value="F:G protein-coupled receptor activity"/>
    <property type="evidence" value="ECO:0007669"/>
    <property type="project" value="UniProtKB-KW"/>
</dbReference>
<dbReference type="SUPFAM" id="SSF81321">
    <property type="entry name" value="Family A G protein-coupled receptor-like"/>
    <property type="match status" value="1"/>
</dbReference>
<keyword evidence="2 8" id="KW-0812">Transmembrane</keyword>
<keyword evidence="11" id="KW-1185">Reference proteome</keyword>
<dbReference type="GO" id="GO:0016020">
    <property type="term" value="C:membrane"/>
    <property type="evidence" value="ECO:0007669"/>
    <property type="project" value="UniProtKB-SubCell"/>
</dbReference>
<dbReference type="EMBL" id="UYJE01000787">
    <property type="protein sequence ID" value="VDH96453.1"/>
    <property type="molecule type" value="Genomic_DNA"/>
</dbReference>
<feature type="transmembrane region" description="Helical" evidence="8">
    <location>
        <begin position="20"/>
        <end position="41"/>
    </location>
</feature>
<evidence type="ECO:0000256" key="3">
    <source>
        <dbReference type="ARBA" id="ARBA00022989"/>
    </source>
</evidence>
<keyword evidence="6" id="KW-0675">Receptor</keyword>
<reference evidence="10" key="1">
    <citation type="submission" date="2018-11" db="EMBL/GenBank/DDBJ databases">
        <authorList>
            <person name="Alioto T."/>
            <person name="Alioto T."/>
        </authorList>
    </citation>
    <scope>NUCLEOTIDE SEQUENCE</scope>
</reference>
<feature type="transmembrane region" description="Helical" evidence="8">
    <location>
        <begin position="351"/>
        <end position="371"/>
    </location>
</feature>
<evidence type="ECO:0000256" key="1">
    <source>
        <dbReference type="ARBA" id="ARBA00004141"/>
    </source>
</evidence>
<evidence type="ECO:0000259" key="9">
    <source>
        <dbReference type="PROSITE" id="PS50262"/>
    </source>
</evidence>
<dbReference type="Gene3D" id="1.20.1070.10">
    <property type="entry name" value="Rhodopsin 7-helix transmembrane proteins"/>
    <property type="match status" value="1"/>
</dbReference>
<dbReference type="PRINTS" id="PR00237">
    <property type="entry name" value="GPCRRHODOPSN"/>
</dbReference>
<keyword evidence="3 8" id="KW-1133">Transmembrane helix</keyword>
<gene>
    <name evidence="10" type="ORF">MGAL_10B059383</name>
</gene>